<keyword evidence="5" id="KW-1185">Reference proteome</keyword>
<dbReference type="InterPro" id="IPR050289">
    <property type="entry name" value="TorD/DmsD_chaperones"/>
</dbReference>
<dbReference type="NCBIfam" id="NF003442">
    <property type="entry name" value="PRK04976.1"/>
    <property type="match status" value="1"/>
</dbReference>
<dbReference type="HAMAP" id="MF_01150">
    <property type="entry name" value="TorD"/>
    <property type="match status" value="1"/>
</dbReference>
<keyword evidence="2 3" id="KW-0143">Chaperone</keyword>
<evidence type="ECO:0000313" key="4">
    <source>
        <dbReference type="EMBL" id="CCK76858.1"/>
    </source>
</evidence>
<dbReference type="Gene3D" id="1.20.120.1820">
    <property type="match status" value="1"/>
</dbReference>
<dbReference type="HOGENOM" id="CLU_077650_4_0_6"/>
<gene>
    <name evidence="3 4" type="primary">torD</name>
    <name evidence="4" type="ORF">OLEAN_C26820</name>
</gene>
<dbReference type="SUPFAM" id="SSF89155">
    <property type="entry name" value="TorD-like"/>
    <property type="match status" value="1"/>
</dbReference>
<proteinExistence type="inferred from homology"/>
<evidence type="ECO:0000256" key="1">
    <source>
        <dbReference type="ARBA" id="ARBA00022490"/>
    </source>
</evidence>
<comment type="function">
    <text evidence="3">Involved in the biogenesis of TorA. Acts on TorA before the insertion of the molybdenum cofactor and, as a result, probably favors a conformation of the apoenzyme that is competent for acquiring the cofactor.</text>
</comment>
<protein>
    <recommendedName>
        <fullName evidence="3">Chaperone protein TorD</fullName>
    </recommendedName>
</protein>
<evidence type="ECO:0000256" key="3">
    <source>
        <dbReference type="HAMAP-Rule" id="MF_01150"/>
    </source>
</evidence>
<dbReference type="InterPro" id="IPR023069">
    <property type="entry name" value="Chaperone_TorD"/>
</dbReference>
<dbReference type="GO" id="GO:0006457">
    <property type="term" value="P:protein folding"/>
    <property type="evidence" value="ECO:0007669"/>
    <property type="project" value="UniProtKB-UniRule"/>
</dbReference>
<dbReference type="GO" id="GO:0005737">
    <property type="term" value="C:cytoplasm"/>
    <property type="evidence" value="ECO:0007669"/>
    <property type="project" value="UniProtKB-SubCell"/>
</dbReference>
<comment type="subcellular location">
    <subcellularLocation>
        <location evidence="3">Cytoplasm</location>
    </subcellularLocation>
</comment>
<sequence>MNDDLINQARASIYQLLSSLFAKEINADSLAMLNGLQGKTFWAQLTQEEQLEVDVNIIVTRLDELNSEKELLELAADYCSLFLLGTKNSASPYASLYMNDTADVLKSHSKKGSKDEVAIFGEQHQKMTQFLQQSQLEIASEFPEPADHIAVILAYIAQQCQQASYAEQLQFITDNIALWLEAFVMKVTESDQGHFYSALARLTQSWITQEQQWLKEEVEG</sequence>
<organism evidence="4 5">
    <name type="scientific">Oleispira antarctica RB-8</name>
    <dbReference type="NCBI Taxonomy" id="698738"/>
    <lineage>
        <taxon>Bacteria</taxon>
        <taxon>Pseudomonadati</taxon>
        <taxon>Pseudomonadota</taxon>
        <taxon>Gammaproteobacteria</taxon>
        <taxon>Oceanospirillales</taxon>
        <taxon>Oceanospirillaceae</taxon>
        <taxon>Oleispira</taxon>
    </lineage>
</organism>
<accession>R4YTB6</accession>
<dbReference type="Proteomes" id="UP000032749">
    <property type="component" value="Chromosome"/>
</dbReference>
<dbReference type="Pfam" id="PF02613">
    <property type="entry name" value="Nitrate_red_del"/>
    <property type="match status" value="1"/>
</dbReference>
<dbReference type="PANTHER" id="PTHR34227:SF11">
    <property type="entry name" value="CHAPERONE PROTEIN TORD"/>
    <property type="match status" value="1"/>
</dbReference>
<dbReference type="GO" id="GO:0051259">
    <property type="term" value="P:protein complex oligomerization"/>
    <property type="evidence" value="ECO:0007669"/>
    <property type="project" value="InterPro"/>
</dbReference>
<dbReference type="PATRIC" id="fig|698738.3.peg.2781"/>
<dbReference type="Gene3D" id="1.20.1280.20">
    <property type="entry name" value="HscB, C-terminal domain"/>
    <property type="match status" value="1"/>
</dbReference>
<dbReference type="EMBL" id="FO203512">
    <property type="protein sequence ID" value="CCK76858.1"/>
    <property type="molecule type" value="Genomic_DNA"/>
</dbReference>
<dbReference type="InterPro" id="IPR036386">
    <property type="entry name" value="HscB_C_sf"/>
</dbReference>
<evidence type="ECO:0000313" key="5">
    <source>
        <dbReference type="Proteomes" id="UP000032749"/>
    </source>
</evidence>
<dbReference type="AlphaFoldDB" id="R4YTB6"/>
<comment type="similarity">
    <text evidence="3">Belongs to the TorD/DmsD family. TorD subfamily.</text>
</comment>
<keyword evidence="1 3" id="KW-0963">Cytoplasm</keyword>
<reference evidence="4 5" key="1">
    <citation type="journal article" date="2013" name="Nat. Commun.">
        <title>Genome sequence and functional genomic analysis of the oil-degrading bacterium Oleispira antarctica.</title>
        <authorList>
            <person name="Kube M."/>
            <person name="Chernikova T.N."/>
            <person name="Al-Ramahi Y."/>
            <person name="Beloqui A."/>
            <person name="Lopez-Cortez N."/>
            <person name="Guazzaroni M.E."/>
            <person name="Heipieper H.J."/>
            <person name="Klages S."/>
            <person name="Kotsyurbenko O.R."/>
            <person name="Langer I."/>
            <person name="Nechitaylo T.Y."/>
            <person name="Lunsdorf H."/>
            <person name="Fernandez M."/>
            <person name="Juarez S."/>
            <person name="Ciordia S."/>
            <person name="Singer A."/>
            <person name="Kagan O."/>
            <person name="Egorova O."/>
            <person name="Petit P.A."/>
            <person name="Stogios P."/>
            <person name="Kim Y."/>
            <person name="Tchigvintsev A."/>
            <person name="Flick R."/>
            <person name="Denaro R."/>
            <person name="Genovese M."/>
            <person name="Albar J.P."/>
            <person name="Reva O.N."/>
            <person name="Martinez-Gomariz M."/>
            <person name="Tran H."/>
            <person name="Ferrer M."/>
            <person name="Savchenko A."/>
            <person name="Yakunin A.F."/>
            <person name="Yakimov M.M."/>
            <person name="Golyshina O.V."/>
            <person name="Reinhardt R."/>
            <person name="Golyshin P.N."/>
        </authorList>
    </citation>
    <scope>NUCLEOTIDE SEQUENCE [LARGE SCALE GENOMIC DNA]</scope>
</reference>
<name>R4YTB6_OLEAN</name>
<dbReference type="PANTHER" id="PTHR34227">
    <property type="entry name" value="CHAPERONE PROTEIN YCDY"/>
    <property type="match status" value="1"/>
</dbReference>
<dbReference type="KEGG" id="oai:OLEAN_C26820"/>
<dbReference type="InterPro" id="IPR036411">
    <property type="entry name" value="TorD-like_sf"/>
</dbReference>
<dbReference type="OrthoDB" id="7849731at2"/>
<evidence type="ECO:0000256" key="2">
    <source>
        <dbReference type="ARBA" id="ARBA00023186"/>
    </source>
</evidence>
<dbReference type="InterPro" id="IPR020945">
    <property type="entry name" value="DMSO/NO3_reduct_chaperone"/>
</dbReference>
<dbReference type="STRING" id="698738.OLEAN_C26820"/>